<reference evidence="3 4" key="1">
    <citation type="submission" date="2023-07" db="EMBL/GenBank/DDBJ databases">
        <title>Sorghum-associated microbial communities from plants grown in Nebraska, USA.</title>
        <authorList>
            <person name="Schachtman D."/>
        </authorList>
    </citation>
    <scope>NUCLEOTIDE SEQUENCE [LARGE SCALE GENOMIC DNA]</scope>
    <source>
        <strain evidence="3 4">3773</strain>
    </source>
</reference>
<dbReference type="SUPFAM" id="SSF82153">
    <property type="entry name" value="FAS1 domain"/>
    <property type="match status" value="2"/>
</dbReference>
<dbReference type="InterPro" id="IPR000782">
    <property type="entry name" value="FAS1_domain"/>
</dbReference>
<dbReference type="RefSeq" id="WP_310027029.1">
    <property type="nucleotide sequence ID" value="NZ_JAVDVI010000010.1"/>
</dbReference>
<dbReference type="InterPro" id="IPR050904">
    <property type="entry name" value="Adhesion/Biosynth-related"/>
</dbReference>
<evidence type="ECO:0000313" key="4">
    <source>
        <dbReference type="Proteomes" id="UP001255185"/>
    </source>
</evidence>
<gene>
    <name evidence="3" type="ORF">J2X31_002472</name>
</gene>
<dbReference type="InterPro" id="IPR036378">
    <property type="entry name" value="FAS1_dom_sf"/>
</dbReference>
<feature type="signal peptide" evidence="1">
    <location>
        <begin position="1"/>
        <end position="26"/>
    </location>
</feature>
<feature type="domain" description="FAS1" evidence="2">
    <location>
        <begin position="181"/>
        <end position="324"/>
    </location>
</feature>
<dbReference type="Gene3D" id="2.30.180.10">
    <property type="entry name" value="FAS1 domain"/>
    <property type="match status" value="2"/>
</dbReference>
<dbReference type="Pfam" id="PF02469">
    <property type="entry name" value="Fasciclin"/>
    <property type="match status" value="2"/>
</dbReference>
<dbReference type="PANTHER" id="PTHR10900:SF77">
    <property type="entry name" value="FI19380P1"/>
    <property type="match status" value="1"/>
</dbReference>
<sequence length="328" mass="33920">MKKFIKFKNLAITALTVLFLTSCSNDDNGPVVVPEQTIVDIAVANPDFSILVQALTKANLVTTLDGDGPFTVFAPTNAAFTAFLSANGFANLDAVPPAVLKEVLLNHVVAGKNLSTDLSTGYVKTLGKGSASTSNTLSMFVNTTNGVVLNGGTTNGGATVTTANIQASNGVIHVVNGVIGLPTIVNHAIANPSFGILVQALTRNDQPDFVGILSGTTSSPFTVFAPTDEAFVDLLAELELSSLAGVPQAILENTLKYHVVTEANVLSTALTNNQSVTTFQGGTFTVELPSSGPQIRDANDRVSLIIATDVQASNGVVHAIDKVILPGS</sequence>
<protein>
    <submittedName>
        <fullName evidence="3">Surface protein with fasciclin (FAS1) repeats</fullName>
    </submittedName>
</protein>
<evidence type="ECO:0000259" key="2">
    <source>
        <dbReference type="PROSITE" id="PS50213"/>
    </source>
</evidence>
<dbReference type="PANTHER" id="PTHR10900">
    <property type="entry name" value="PERIOSTIN-RELATED"/>
    <property type="match status" value="1"/>
</dbReference>
<name>A0ABU1TRF9_9FLAO</name>
<dbReference type="EMBL" id="JAVDVI010000010">
    <property type="protein sequence ID" value="MDR6968449.1"/>
    <property type="molecule type" value="Genomic_DNA"/>
</dbReference>
<dbReference type="Proteomes" id="UP001255185">
    <property type="component" value="Unassembled WGS sequence"/>
</dbReference>
<dbReference type="PROSITE" id="PS51257">
    <property type="entry name" value="PROKAR_LIPOPROTEIN"/>
    <property type="match status" value="1"/>
</dbReference>
<organism evidence="3 4">
    <name type="scientific">Flavobacterium arsenatis</name>
    <dbReference type="NCBI Taxonomy" id="1484332"/>
    <lineage>
        <taxon>Bacteria</taxon>
        <taxon>Pseudomonadati</taxon>
        <taxon>Bacteroidota</taxon>
        <taxon>Flavobacteriia</taxon>
        <taxon>Flavobacteriales</taxon>
        <taxon>Flavobacteriaceae</taxon>
        <taxon>Flavobacterium</taxon>
    </lineage>
</organism>
<comment type="caution">
    <text evidence="3">The sequence shown here is derived from an EMBL/GenBank/DDBJ whole genome shotgun (WGS) entry which is preliminary data.</text>
</comment>
<keyword evidence="1" id="KW-0732">Signal</keyword>
<evidence type="ECO:0000313" key="3">
    <source>
        <dbReference type="EMBL" id="MDR6968449.1"/>
    </source>
</evidence>
<dbReference type="PROSITE" id="PS50213">
    <property type="entry name" value="FAS1"/>
    <property type="match status" value="2"/>
</dbReference>
<dbReference type="SMART" id="SM00554">
    <property type="entry name" value="FAS1"/>
    <property type="match status" value="2"/>
</dbReference>
<keyword evidence="4" id="KW-1185">Reference proteome</keyword>
<proteinExistence type="predicted"/>
<accession>A0ABU1TRF9</accession>
<feature type="chain" id="PRO_5046471257" evidence="1">
    <location>
        <begin position="27"/>
        <end position="328"/>
    </location>
</feature>
<evidence type="ECO:0000256" key="1">
    <source>
        <dbReference type="SAM" id="SignalP"/>
    </source>
</evidence>
<feature type="domain" description="FAS1" evidence="2">
    <location>
        <begin position="35"/>
        <end position="179"/>
    </location>
</feature>